<evidence type="ECO:0000313" key="1">
    <source>
        <dbReference type="EMBL" id="KAI3827022.1"/>
    </source>
</evidence>
<comment type="caution">
    <text evidence="1">The sequence shown here is derived from an EMBL/GenBank/DDBJ whole genome shotgun (WGS) entry which is preliminary data.</text>
</comment>
<gene>
    <name evidence="1" type="ORF">L1987_01083</name>
</gene>
<protein>
    <submittedName>
        <fullName evidence="1">Uncharacterized protein</fullName>
    </submittedName>
</protein>
<keyword evidence="2" id="KW-1185">Reference proteome</keyword>
<reference evidence="2" key="1">
    <citation type="journal article" date="2022" name="Mol. Ecol. Resour.">
        <title>The genomes of chicory, endive, great burdock and yacon provide insights into Asteraceae palaeo-polyploidization history and plant inulin production.</title>
        <authorList>
            <person name="Fan W."/>
            <person name="Wang S."/>
            <person name="Wang H."/>
            <person name="Wang A."/>
            <person name="Jiang F."/>
            <person name="Liu H."/>
            <person name="Zhao H."/>
            <person name="Xu D."/>
            <person name="Zhang Y."/>
        </authorList>
    </citation>
    <scope>NUCLEOTIDE SEQUENCE [LARGE SCALE GENOMIC DNA]</scope>
    <source>
        <strain evidence="2">cv. Yunnan</strain>
    </source>
</reference>
<evidence type="ECO:0000313" key="2">
    <source>
        <dbReference type="Proteomes" id="UP001056120"/>
    </source>
</evidence>
<reference evidence="1 2" key="2">
    <citation type="journal article" date="2022" name="Mol. Ecol. Resour.">
        <title>The genomes of chicory, endive, great burdock and yacon provide insights into Asteraceae paleo-polyploidization history and plant inulin production.</title>
        <authorList>
            <person name="Fan W."/>
            <person name="Wang S."/>
            <person name="Wang H."/>
            <person name="Wang A."/>
            <person name="Jiang F."/>
            <person name="Liu H."/>
            <person name="Zhao H."/>
            <person name="Xu D."/>
            <person name="Zhang Y."/>
        </authorList>
    </citation>
    <scope>NUCLEOTIDE SEQUENCE [LARGE SCALE GENOMIC DNA]</scope>
    <source>
        <strain evidence="2">cv. Yunnan</strain>
        <tissue evidence="1">Leaves</tissue>
    </source>
</reference>
<organism evidence="1 2">
    <name type="scientific">Smallanthus sonchifolius</name>
    <dbReference type="NCBI Taxonomy" id="185202"/>
    <lineage>
        <taxon>Eukaryota</taxon>
        <taxon>Viridiplantae</taxon>
        <taxon>Streptophyta</taxon>
        <taxon>Embryophyta</taxon>
        <taxon>Tracheophyta</taxon>
        <taxon>Spermatophyta</taxon>
        <taxon>Magnoliopsida</taxon>
        <taxon>eudicotyledons</taxon>
        <taxon>Gunneridae</taxon>
        <taxon>Pentapetalae</taxon>
        <taxon>asterids</taxon>
        <taxon>campanulids</taxon>
        <taxon>Asterales</taxon>
        <taxon>Asteraceae</taxon>
        <taxon>Asteroideae</taxon>
        <taxon>Heliantheae alliance</taxon>
        <taxon>Millerieae</taxon>
        <taxon>Smallanthus</taxon>
    </lineage>
</organism>
<name>A0ACB9K445_9ASTR</name>
<dbReference type="Proteomes" id="UP001056120">
    <property type="component" value="Linkage Group LG01"/>
</dbReference>
<dbReference type="EMBL" id="CM042018">
    <property type="protein sequence ID" value="KAI3827022.1"/>
    <property type="molecule type" value="Genomic_DNA"/>
</dbReference>
<proteinExistence type="predicted"/>
<accession>A0ACB9K445</accession>
<sequence length="205" mass="23153">MSWVPLICHDIPSRRGGPFLVDLVVCSYMKLYTPEEATTQFGADSVATEAVDWVYLPDDLEEQEWIWGAIGVGEYNKKIKATQIKDPLHRYLHRLIGHTIFGRGTRGVVTLRDMFFLYCILTPVTCNVAYSLARYLTTSGGTCGKDYVWGAVSASVSPEGEVRRWLRLEESRVAHDENILTSMPSLNFSSDRLLMPISTPNVCKW</sequence>